<evidence type="ECO:0000313" key="1">
    <source>
        <dbReference type="EMBL" id="MBH8576650.1"/>
    </source>
</evidence>
<proteinExistence type="predicted"/>
<reference evidence="1 2" key="1">
    <citation type="journal article" date="2021" name="Int. J. Syst. Evol. Microbiol.">
        <title>Amazonocrinis nigriterrae gen. nov., sp. nov., Atlanticothrix silvestris gen. nov., sp. nov. and Dendronalium phyllosphericum gen. nov., sp. nov., nostocacean cyanobacteria from Brazilian environments.</title>
        <authorList>
            <person name="Alvarenga D.O."/>
            <person name="Andreote A.P.D."/>
            <person name="Branco L.H.Z."/>
            <person name="Delbaje E."/>
            <person name="Cruz R.B."/>
            <person name="Varani A.M."/>
            <person name="Fiore M.F."/>
        </authorList>
    </citation>
    <scope>NUCLEOTIDE SEQUENCE [LARGE SCALE GENOMIC DNA]</scope>
    <source>
        <strain evidence="1 2">CENA369</strain>
    </source>
</reference>
<dbReference type="EMBL" id="JAECZA010000235">
    <property type="protein sequence ID" value="MBH8576650.1"/>
    <property type="molecule type" value="Genomic_DNA"/>
</dbReference>
<sequence>MSQPSRINGFQRQCCASLLQSIGYWVLGKISIEFSGGGFDPPEYERFVTQSPVPFTFVTYIEFRLIRAIAILGVMSPNP</sequence>
<dbReference type="Proteomes" id="UP000662314">
    <property type="component" value="Unassembled WGS sequence"/>
</dbReference>
<keyword evidence="2" id="KW-1185">Reference proteome</keyword>
<dbReference type="AlphaFoldDB" id="A0A8J7IDB7"/>
<protein>
    <submittedName>
        <fullName evidence="1">Uncharacterized protein</fullName>
    </submittedName>
</protein>
<accession>A0A8J7IDB7</accession>
<gene>
    <name evidence="1" type="ORF">I8752_27405</name>
</gene>
<evidence type="ECO:0000313" key="2">
    <source>
        <dbReference type="Proteomes" id="UP000662314"/>
    </source>
</evidence>
<dbReference type="RefSeq" id="WP_214435380.1">
    <property type="nucleotide sequence ID" value="NZ_CAWPUQ010000163.1"/>
</dbReference>
<comment type="caution">
    <text evidence="1">The sequence shown here is derived from an EMBL/GenBank/DDBJ whole genome shotgun (WGS) entry which is preliminary data.</text>
</comment>
<name>A0A8J7IDB7_9NOST</name>
<organism evidence="1 2">
    <name type="scientific">Dendronalium phyllosphericum CENA369</name>
    <dbReference type="NCBI Taxonomy" id="1725256"/>
    <lineage>
        <taxon>Bacteria</taxon>
        <taxon>Bacillati</taxon>
        <taxon>Cyanobacteriota</taxon>
        <taxon>Cyanophyceae</taxon>
        <taxon>Nostocales</taxon>
        <taxon>Nostocaceae</taxon>
        <taxon>Dendronalium</taxon>
        <taxon>Dendronalium phyllosphericum</taxon>
    </lineage>
</organism>